<keyword evidence="2" id="KW-0732">Signal</keyword>
<feature type="chain" id="PRO_5040727790" description="ABC transporter" evidence="2">
    <location>
        <begin position="20"/>
        <end position="429"/>
    </location>
</feature>
<gene>
    <name evidence="3" type="ORF">LR394_08975</name>
</gene>
<dbReference type="Gene3D" id="2.130.10.10">
    <property type="entry name" value="YVTN repeat-like/Quinoprotein amine dehydrogenase"/>
    <property type="match status" value="1"/>
</dbReference>
<dbReference type="PROSITE" id="PS51257">
    <property type="entry name" value="PROKAR_LIPOPROTEIN"/>
    <property type="match status" value="1"/>
</dbReference>
<dbReference type="AlphaFoldDB" id="A0A9X1NDG7"/>
<evidence type="ECO:0000256" key="2">
    <source>
        <dbReference type="SAM" id="SignalP"/>
    </source>
</evidence>
<dbReference type="InterPro" id="IPR015943">
    <property type="entry name" value="WD40/YVTN_repeat-like_dom_sf"/>
</dbReference>
<reference evidence="3" key="1">
    <citation type="submission" date="2021-11" db="EMBL/GenBank/DDBJ databases">
        <title>Streptomyces corallinus and Kineosporia corallina sp. nov., two new coral-derived marine actinobacteria.</title>
        <authorList>
            <person name="Buangrab K."/>
            <person name="Sutthacheep M."/>
            <person name="Yeemin T."/>
            <person name="Harunari E."/>
            <person name="Igarashi Y."/>
            <person name="Sripreechasak P."/>
            <person name="Kanchanasin P."/>
            <person name="Tanasupawat S."/>
            <person name="Phongsopitanun W."/>
        </authorList>
    </citation>
    <scope>NUCLEOTIDE SEQUENCE</scope>
    <source>
        <strain evidence="3">JCM 31032</strain>
    </source>
</reference>
<accession>A0A9X1NDG7</accession>
<evidence type="ECO:0000313" key="4">
    <source>
        <dbReference type="Proteomes" id="UP001138997"/>
    </source>
</evidence>
<evidence type="ECO:0000313" key="3">
    <source>
        <dbReference type="EMBL" id="MCD5311028.1"/>
    </source>
</evidence>
<evidence type="ECO:0000256" key="1">
    <source>
        <dbReference type="SAM" id="MobiDB-lite"/>
    </source>
</evidence>
<protein>
    <recommendedName>
        <fullName evidence="5">ABC transporter</fullName>
    </recommendedName>
</protein>
<dbReference type="Proteomes" id="UP001138997">
    <property type="component" value="Unassembled WGS sequence"/>
</dbReference>
<evidence type="ECO:0008006" key="5">
    <source>
        <dbReference type="Google" id="ProtNLM"/>
    </source>
</evidence>
<dbReference type="InterPro" id="IPR011044">
    <property type="entry name" value="Quino_amine_DH_bsu"/>
</dbReference>
<keyword evidence="4" id="KW-1185">Reference proteome</keyword>
<organism evidence="3 4">
    <name type="scientific">Kineosporia babensis</name>
    <dbReference type="NCBI Taxonomy" id="499548"/>
    <lineage>
        <taxon>Bacteria</taxon>
        <taxon>Bacillati</taxon>
        <taxon>Actinomycetota</taxon>
        <taxon>Actinomycetes</taxon>
        <taxon>Kineosporiales</taxon>
        <taxon>Kineosporiaceae</taxon>
        <taxon>Kineosporia</taxon>
    </lineage>
</organism>
<proteinExistence type="predicted"/>
<dbReference type="RefSeq" id="WP_231440204.1">
    <property type="nucleotide sequence ID" value="NZ_JAJOMB010000003.1"/>
</dbReference>
<dbReference type="SUPFAM" id="SSF50969">
    <property type="entry name" value="YVTN repeat-like/Quinoprotein amine dehydrogenase"/>
    <property type="match status" value="1"/>
</dbReference>
<feature type="region of interest" description="Disordered" evidence="1">
    <location>
        <begin position="24"/>
        <end position="46"/>
    </location>
</feature>
<feature type="signal peptide" evidence="2">
    <location>
        <begin position="1"/>
        <end position="19"/>
    </location>
</feature>
<comment type="caution">
    <text evidence="3">The sequence shown here is derived from an EMBL/GenBank/DDBJ whole genome shotgun (WGS) entry which is preliminary data.</text>
</comment>
<sequence length="429" mass="44599">MYRRTTRASLLALSLVVLAGCSSGSATTDSKATGSEATAESSSGAGHGAIEGAAEVAEPQLHLVGIDAEGKAAMLDLLNGTETSLSSVAPAEKVSTDGRYVFAADETGVNIIDSGVWTWDHTDHFHYYRAEARSLERVPGEGVATISTGMLSTAGATGLFFPTSGEAVLLDNKSLSEGKINETLRLKGTPHAGLIAPLGKGAVVSEAEAGQPESSQKASKLNAVDPEGKTLESIDCAEPAGTITTRVALVIGCQDGAVLATSEGEKPVLEKISYPDEGGAPATRFEARKGRPTVAGIGDGKGIWLLDTRERSWEWLETETPVVAATAVDDADEHVVAVGEDGTVQVYDAQSGKQLAATEPLLAATLADQDRAANVSISVDGQRAYVNAAATEDNTAEGRVYEIDYADQARVARELELPVKPVHLAETGR</sequence>
<name>A0A9X1NDG7_9ACTN</name>
<dbReference type="EMBL" id="JAJOMB010000003">
    <property type="protein sequence ID" value="MCD5311028.1"/>
    <property type="molecule type" value="Genomic_DNA"/>
</dbReference>